<feature type="transmembrane region" description="Helical" evidence="1">
    <location>
        <begin position="21"/>
        <end position="40"/>
    </location>
</feature>
<comment type="caution">
    <text evidence="2">The sequence shown here is derived from an EMBL/GenBank/DDBJ whole genome shotgun (WGS) entry which is preliminary data.</text>
</comment>
<keyword evidence="1" id="KW-1133">Transmembrane helix</keyword>
<feature type="transmembrane region" description="Helical" evidence="1">
    <location>
        <begin position="60"/>
        <end position="81"/>
    </location>
</feature>
<gene>
    <name evidence="2" type="ORF">VST7929_02960</name>
</gene>
<evidence type="ECO:0000313" key="3">
    <source>
        <dbReference type="Proteomes" id="UP000838672"/>
    </source>
</evidence>
<evidence type="ECO:0000256" key="1">
    <source>
        <dbReference type="SAM" id="Phobius"/>
    </source>
</evidence>
<keyword evidence="1" id="KW-0812">Transmembrane</keyword>
<dbReference type="EMBL" id="CAKLDI010000002">
    <property type="protein sequence ID" value="CAH0535387.1"/>
    <property type="molecule type" value="Genomic_DNA"/>
</dbReference>
<accession>A0ABM8ZXD4</accession>
<reference evidence="2" key="1">
    <citation type="submission" date="2021-11" db="EMBL/GenBank/DDBJ databases">
        <authorList>
            <person name="Rodrigo-Torres L."/>
            <person name="Arahal R. D."/>
            <person name="Lucena T."/>
        </authorList>
    </citation>
    <scope>NUCLEOTIDE SEQUENCE</scope>
    <source>
        <strain evidence="2">CECT 7929</strain>
    </source>
</reference>
<organism evidence="2 3">
    <name type="scientific">Vibrio stylophorae</name>
    <dbReference type="NCBI Taxonomy" id="659351"/>
    <lineage>
        <taxon>Bacteria</taxon>
        <taxon>Pseudomonadati</taxon>
        <taxon>Pseudomonadota</taxon>
        <taxon>Gammaproteobacteria</taxon>
        <taxon>Vibrionales</taxon>
        <taxon>Vibrionaceae</taxon>
        <taxon>Vibrio</taxon>
    </lineage>
</organism>
<keyword evidence="3" id="KW-1185">Reference proteome</keyword>
<proteinExistence type="predicted"/>
<keyword evidence="1" id="KW-0472">Membrane</keyword>
<protein>
    <submittedName>
        <fullName evidence="2">Uncharacterized protein</fullName>
    </submittedName>
</protein>
<dbReference type="Proteomes" id="UP000838672">
    <property type="component" value="Unassembled WGS sequence"/>
</dbReference>
<name>A0ABM8ZXD4_9VIBR</name>
<sequence length="96" mass="10930">MLHTSNPMGWANSLASTKSKVMLSVLVFLGVFLWEFYTIYETVQFAAGDSSLTFLEFLTTRSVIFIAVCVFIPAFNFFVIFRLLNRDNNVEDTNSI</sequence>
<evidence type="ECO:0000313" key="2">
    <source>
        <dbReference type="EMBL" id="CAH0535387.1"/>
    </source>
</evidence>